<proteinExistence type="predicted"/>
<dbReference type="Proteomes" id="UP000763557">
    <property type="component" value="Unassembled WGS sequence"/>
</dbReference>
<gene>
    <name evidence="3" type="ORF">GC106_58380</name>
</gene>
<sequence>MTAQPKAAPEQEPELPDLPPVRAKLNQPKRALVAAAEVLVAAGLIWLAFWLWPKAITTITTTFDDGRPALVSHRYYGSWMSLAILSGTVAGVLLVDAIRQLMLAARSRPKHRA</sequence>
<feature type="region of interest" description="Disordered" evidence="1">
    <location>
        <begin position="1"/>
        <end position="21"/>
    </location>
</feature>
<accession>A0ABX2FCW7</accession>
<evidence type="ECO:0000313" key="3">
    <source>
        <dbReference type="EMBL" id="NRN68595.1"/>
    </source>
</evidence>
<name>A0ABX2FCW7_9PSEU</name>
<keyword evidence="4" id="KW-1185">Reference proteome</keyword>
<evidence type="ECO:0000256" key="2">
    <source>
        <dbReference type="SAM" id="Phobius"/>
    </source>
</evidence>
<keyword evidence="2" id="KW-0472">Membrane</keyword>
<dbReference type="RefSeq" id="WP_173137908.1">
    <property type="nucleotide sequence ID" value="NZ_CBCSGW010000017.1"/>
</dbReference>
<evidence type="ECO:0000256" key="1">
    <source>
        <dbReference type="SAM" id="MobiDB-lite"/>
    </source>
</evidence>
<protein>
    <submittedName>
        <fullName evidence="3">Uncharacterized protein</fullName>
    </submittedName>
</protein>
<comment type="caution">
    <text evidence="3">The sequence shown here is derived from an EMBL/GenBank/DDBJ whole genome shotgun (WGS) entry which is preliminary data.</text>
</comment>
<feature type="transmembrane region" description="Helical" evidence="2">
    <location>
        <begin position="76"/>
        <end position="98"/>
    </location>
</feature>
<feature type="transmembrane region" description="Helical" evidence="2">
    <location>
        <begin position="31"/>
        <end position="52"/>
    </location>
</feature>
<organism evidence="3 4">
    <name type="scientific">Kibdelosporangium persicum</name>
    <dbReference type="NCBI Taxonomy" id="2698649"/>
    <lineage>
        <taxon>Bacteria</taxon>
        <taxon>Bacillati</taxon>
        <taxon>Actinomycetota</taxon>
        <taxon>Actinomycetes</taxon>
        <taxon>Pseudonocardiales</taxon>
        <taxon>Pseudonocardiaceae</taxon>
        <taxon>Kibdelosporangium</taxon>
    </lineage>
</organism>
<reference evidence="3 4" key="1">
    <citation type="submission" date="2020-01" db="EMBL/GenBank/DDBJ databases">
        <title>Kibdelosporangium persica a novel Actinomycetes from a hot desert in Iran.</title>
        <authorList>
            <person name="Safaei N."/>
            <person name="Zaburannyi N."/>
            <person name="Mueller R."/>
            <person name="Wink J."/>
        </authorList>
    </citation>
    <scope>NUCLEOTIDE SEQUENCE [LARGE SCALE GENOMIC DNA]</scope>
    <source>
        <strain evidence="3 4">4NS15</strain>
    </source>
</reference>
<keyword evidence="2" id="KW-0812">Transmembrane</keyword>
<keyword evidence="2" id="KW-1133">Transmembrane helix</keyword>
<dbReference type="EMBL" id="JAAATY010000021">
    <property type="protein sequence ID" value="NRN68595.1"/>
    <property type="molecule type" value="Genomic_DNA"/>
</dbReference>
<evidence type="ECO:0000313" key="4">
    <source>
        <dbReference type="Proteomes" id="UP000763557"/>
    </source>
</evidence>